<gene>
    <name evidence="4" type="primary">LOC108074532</name>
</gene>
<evidence type="ECO:0000313" key="3">
    <source>
        <dbReference type="Proteomes" id="UP001652661"/>
    </source>
</evidence>
<accession>A0A6P4I1X5</accession>
<dbReference type="OrthoDB" id="7882950at2759"/>
<sequence>MDQIHVFVVLIWLFSVFAMLVVPLPMKVFGEQSNVKDENLQEIDDSDYMAPLKQASTRPPAKILQQKGKNKDLKTSMPKTNRGLRLFPQFEGKPKENKGDEKKERTEKKAIGGIIPPAPSTEKTVAIPTFKTDYLGNWVYNPWGVTYGQLFRDTRFLGGKFSGPYPEFDRHTAIYKPPTDPKKVCKNKPTEIYNTPKVLKYLKKPFYHFVHKQQPFLMDLRKSIYEKGNSEECHVPSQINWRTYTECAMMRNMRMEYLIPYYPMRQTASMWDFKTNYPGWRYEGNPLDDYDYEEKLKMLPPKN</sequence>
<dbReference type="GeneID" id="108074532"/>
<evidence type="ECO:0000256" key="1">
    <source>
        <dbReference type="SAM" id="MobiDB-lite"/>
    </source>
</evidence>
<reference evidence="4" key="2">
    <citation type="submission" date="2025-08" db="UniProtKB">
        <authorList>
            <consortium name="RefSeq"/>
        </authorList>
    </citation>
    <scope>IDENTIFICATION</scope>
    <source>
        <strain evidence="4">14028-0561.14</strain>
        <tissue evidence="4">Whole fly</tissue>
    </source>
</reference>
<keyword evidence="3" id="KW-1185">Reference proteome</keyword>
<feature type="compositionally biased region" description="Basic and acidic residues" evidence="1">
    <location>
        <begin position="92"/>
        <end position="110"/>
    </location>
</feature>
<dbReference type="RefSeq" id="XP_017022105.1">
    <property type="nucleotide sequence ID" value="XM_017166616.3"/>
</dbReference>
<evidence type="ECO:0000313" key="4">
    <source>
        <dbReference type="RefSeq" id="XP_017022105.1"/>
    </source>
</evidence>
<keyword evidence="2" id="KW-0812">Transmembrane</keyword>
<protein>
    <submittedName>
        <fullName evidence="4">Uncharacterized protein</fullName>
    </submittedName>
</protein>
<keyword evidence="2" id="KW-0472">Membrane</keyword>
<dbReference type="AlphaFoldDB" id="A0A6P4I1X5"/>
<evidence type="ECO:0000256" key="2">
    <source>
        <dbReference type="SAM" id="Phobius"/>
    </source>
</evidence>
<feature type="transmembrane region" description="Helical" evidence="2">
    <location>
        <begin position="6"/>
        <end position="26"/>
    </location>
</feature>
<dbReference type="Proteomes" id="UP001652661">
    <property type="component" value="Chromosome 2L"/>
</dbReference>
<proteinExistence type="predicted"/>
<keyword evidence="2" id="KW-1133">Transmembrane helix</keyword>
<feature type="region of interest" description="Disordered" evidence="1">
    <location>
        <begin position="87"/>
        <end position="117"/>
    </location>
</feature>
<organism evidence="3 4">
    <name type="scientific">Drosophila kikkawai</name>
    <name type="common">Fruit fly</name>
    <dbReference type="NCBI Taxonomy" id="30033"/>
    <lineage>
        <taxon>Eukaryota</taxon>
        <taxon>Metazoa</taxon>
        <taxon>Ecdysozoa</taxon>
        <taxon>Arthropoda</taxon>
        <taxon>Hexapoda</taxon>
        <taxon>Insecta</taxon>
        <taxon>Pterygota</taxon>
        <taxon>Neoptera</taxon>
        <taxon>Endopterygota</taxon>
        <taxon>Diptera</taxon>
        <taxon>Brachycera</taxon>
        <taxon>Muscomorpha</taxon>
        <taxon>Ephydroidea</taxon>
        <taxon>Drosophilidae</taxon>
        <taxon>Drosophila</taxon>
        <taxon>Sophophora</taxon>
    </lineage>
</organism>
<reference evidence="3" key="1">
    <citation type="submission" date="2025-05" db="UniProtKB">
        <authorList>
            <consortium name="RefSeq"/>
        </authorList>
    </citation>
    <scope>NUCLEOTIDE SEQUENCE [LARGE SCALE GENOMIC DNA]</scope>
    <source>
        <strain evidence="3">14028-0561.14</strain>
    </source>
</reference>
<name>A0A6P4I1X5_DROKI</name>